<dbReference type="GeneID" id="100367008"/>
<name>A0ABM0GND3_SACKO</name>
<feature type="zinc finger region" description="C3H1-type" evidence="4">
    <location>
        <begin position="122"/>
        <end position="149"/>
    </location>
</feature>
<dbReference type="InterPro" id="IPR041367">
    <property type="entry name" value="Znf-CCCH_4"/>
</dbReference>
<feature type="region of interest" description="Disordered" evidence="5">
    <location>
        <begin position="167"/>
        <end position="221"/>
    </location>
</feature>
<reference evidence="8" key="1">
    <citation type="submission" date="2025-08" db="UniProtKB">
        <authorList>
            <consortium name="RefSeq"/>
        </authorList>
    </citation>
    <scope>IDENTIFICATION</scope>
    <source>
        <tissue evidence="8">Testes</tissue>
    </source>
</reference>
<gene>
    <name evidence="8" type="primary">LOC100367008</name>
</gene>
<evidence type="ECO:0000256" key="1">
    <source>
        <dbReference type="ARBA" id="ARBA00022723"/>
    </source>
</evidence>
<keyword evidence="3 4" id="KW-0862">Zinc</keyword>
<dbReference type="Gene3D" id="4.10.1000.10">
    <property type="entry name" value="Zinc finger, CCCH-type"/>
    <property type="match status" value="1"/>
</dbReference>
<keyword evidence="7" id="KW-1185">Reference proteome</keyword>
<protein>
    <submittedName>
        <fullName evidence="8">Uncharacterized protein LOC100367008</fullName>
    </submittedName>
</protein>
<dbReference type="RefSeq" id="XP_002733775.1">
    <property type="nucleotide sequence ID" value="XM_002733729.1"/>
</dbReference>
<evidence type="ECO:0000256" key="4">
    <source>
        <dbReference type="PROSITE-ProRule" id="PRU00723"/>
    </source>
</evidence>
<evidence type="ECO:0000313" key="8">
    <source>
        <dbReference type="RefSeq" id="XP_002733775.1"/>
    </source>
</evidence>
<accession>A0ABM0GND3</accession>
<evidence type="ECO:0000256" key="2">
    <source>
        <dbReference type="ARBA" id="ARBA00022771"/>
    </source>
</evidence>
<dbReference type="PROSITE" id="PS50103">
    <property type="entry name" value="ZF_C3H1"/>
    <property type="match status" value="1"/>
</dbReference>
<dbReference type="Pfam" id="PF18044">
    <property type="entry name" value="zf-CCCH_4"/>
    <property type="match status" value="1"/>
</dbReference>
<evidence type="ECO:0000259" key="6">
    <source>
        <dbReference type="PROSITE" id="PS50103"/>
    </source>
</evidence>
<feature type="compositionally biased region" description="Acidic residues" evidence="5">
    <location>
        <begin position="173"/>
        <end position="182"/>
    </location>
</feature>
<dbReference type="InterPro" id="IPR036855">
    <property type="entry name" value="Znf_CCCH_sf"/>
</dbReference>
<evidence type="ECO:0000256" key="3">
    <source>
        <dbReference type="ARBA" id="ARBA00022833"/>
    </source>
</evidence>
<evidence type="ECO:0000313" key="7">
    <source>
        <dbReference type="Proteomes" id="UP000694865"/>
    </source>
</evidence>
<keyword evidence="1 4" id="KW-0479">Metal-binding</keyword>
<sequence length="221" mass="24359">MASLVADYGTSSGDSWSDSDTGDTNNQNPVIHAREEDGVNLLTNVNSSSSDADDDGDTTELFTRTEEPPKLPLPDIFIGSSTTSLQGSSSVFANPFKDKEDAKASILEQHVKMSTVVEKNEAKNKKTCYKFLKGKCRFGDKCKFSHGSKPPPNAPNVGVRHAVQVHGTQDFNTNEEEVDEDTQTLKRKHKSGIGNTLVPPKKAMKAYQKQQIVEKPWMKER</sequence>
<dbReference type="SMART" id="SM00356">
    <property type="entry name" value="ZnF_C3H1"/>
    <property type="match status" value="1"/>
</dbReference>
<dbReference type="InterPro" id="IPR000571">
    <property type="entry name" value="Znf_CCCH"/>
</dbReference>
<dbReference type="Proteomes" id="UP000694865">
    <property type="component" value="Unplaced"/>
</dbReference>
<feature type="domain" description="C3H1-type" evidence="6">
    <location>
        <begin position="122"/>
        <end position="149"/>
    </location>
</feature>
<feature type="compositionally biased region" description="Low complexity" evidence="5">
    <location>
        <begin position="7"/>
        <end position="24"/>
    </location>
</feature>
<proteinExistence type="predicted"/>
<dbReference type="SUPFAM" id="SSF90229">
    <property type="entry name" value="CCCH zinc finger"/>
    <property type="match status" value="1"/>
</dbReference>
<feature type="region of interest" description="Disordered" evidence="5">
    <location>
        <begin position="1"/>
        <end position="73"/>
    </location>
</feature>
<evidence type="ECO:0000256" key="5">
    <source>
        <dbReference type="SAM" id="MobiDB-lite"/>
    </source>
</evidence>
<keyword evidence="2 4" id="KW-0863">Zinc-finger</keyword>
<organism evidence="7 8">
    <name type="scientific">Saccoglossus kowalevskii</name>
    <name type="common">Acorn worm</name>
    <dbReference type="NCBI Taxonomy" id="10224"/>
    <lineage>
        <taxon>Eukaryota</taxon>
        <taxon>Metazoa</taxon>
        <taxon>Hemichordata</taxon>
        <taxon>Enteropneusta</taxon>
        <taxon>Harrimaniidae</taxon>
        <taxon>Saccoglossus</taxon>
    </lineage>
</organism>